<dbReference type="InterPro" id="IPR011782">
    <property type="entry name" value="Pept_S1C_Do"/>
</dbReference>
<evidence type="ECO:0000313" key="10">
    <source>
        <dbReference type="EMBL" id="MCS3676927.1"/>
    </source>
</evidence>
<dbReference type="GO" id="GO:0006508">
    <property type="term" value="P:proteolysis"/>
    <property type="evidence" value="ECO:0007669"/>
    <property type="project" value="UniProtKB-KW"/>
</dbReference>
<feature type="active site" description="Charge relay system" evidence="6">
    <location>
        <position position="165"/>
    </location>
</feature>
<dbReference type="EMBL" id="JANUAU010000002">
    <property type="protein sequence ID" value="MCS3676927.1"/>
    <property type="molecule type" value="Genomic_DNA"/>
</dbReference>
<proteinExistence type="predicted"/>
<evidence type="ECO:0000256" key="5">
    <source>
        <dbReference type="ARBA" id="ARBA00022825"/>
    </source>
</evidence>
<feature type="domain" description="PDZ" evidence="9">
    <location>
        <begin position="289"/>
        <end position="384"/>
    </location>
</feature>
<keyword evidence="2" id="KW-0732">Signal</keyword>
<dbReference type="RefSeq" id="WP_118830919.1">
    <property type="nucleotide sequence ID" value="NZ_CP030364.1"/>
</dbReference>
<feature type="active site" description="Charge relay system" evidence="6">
    <location>
        <position position="250"/>
    </location>
</feature>
<evidence type="ECO:0000256" key="6">
    <source>
        <dbReference type="PIRSR" id="PIRSR611782-1"/>
    </source>
</evidence>
<organism evidence="10 11">
    <name type="scientific">Salinibacter ruber</name>
    <dbReference type="NCBI Taxonomy" id="146919"/>
    <lineage>
        <taxon>Bacteria</taxon>
        <taxon>Pseudomonadati</taxon>
        <taxon>Rhodothermota</taxon>
        <taxon>Rhodothermia</taxon>
        <taxon>Rhodothermales</taxon>
        <taxon>Salinibacteraceae</taxon>
        <taxon>Salinibacter</taxon>
    </lineage>
</organism>
<reference evidence="10" key="1">
    <citation type="submission" date="2022-08" db="EMBL/GenBank/DDBJ databases">
        <title>Genomic Encyclopedia of Type Strains, Phase V (KMG-V): Genome sequencing to study the core and pangenomes of soil and plant-associated prokaryotes.</title>
        <authorList>
            <person name="Whitman W."/>
        </authorList>
    </citation>
    <scope>NUCLEOTIDE SEQUENCE</scope>
    <source>
        <strain evidence="10">0</strain>
    </source>
</reference>
<dbReference type="Pfam" id="PF13365">
    <property type="entry name" value="Trypsin_2"/>
    <property type="match status" value="1"/>
</dbReference>
<dbReference type="Pfam" id="PF13180">
    <property type="entry name" value="PDZ_2"/>
    <property type="match status" value="1"/>
</dbReference>
<dbReference type="Proteomes" id="UP001155027">
    <property type="component" value="Unassembled WGS sequence"/>
</dbReference>
<dbReference type="NCBIfam" id="TIGR02037">
    <property type="entry name" value="degP_htrA_DO"/>
    <property type="match status" value="1"/>
</dbReference>
<dbReference type="PANTHER" id="PTHR43343">
    <property type="entry name" value="PEPTIDASE S12"/>
    <property type="match status" value="1"/>
</dbReference>
<keyword evidence="4 10" id="KW-0378">Hydrolase</keyword>
<feature type="region of interest" description="Disordered" evidence="8">
    <location>
        <begin position="395"/>
        <end position="414"/>
    </location>
</feature>
<feature type="binding site" evidence="7">
    <location>
        <position position="135"/>
    </location>
    <ligand>
        <name>substrate</name>
    </ligand>
</feature>
<protein>
    <submittedName>
        <fullName evidence="10">Serine protease Do</fullName>
        <ecNumber evidence="10">3.4.21.107</ecNumber>
    </submittedName>
</protein>
<dbReference type="AlphaFoldDB" id="A0A9X2PUC3"/>
<comment type="caution">
    <text evidence="10">The sequence shown here is derived from an EMBL/GenBank/DDBJ whole genome shotgun (WGS) entry which is preliminary data.</text>
</comment>
<dbReference type="PRINTS" id="PR00834">
    <property type="entry name" value="PROTEASES2C"/>
</dbReference>
<dbReference type="GO" id="GO:0004252">
    <property type="term" value="F:serine-type endopeptidase activity"/>
    <property type="evidence" value="ECO:0007669"/>
    <property type="project" value="InterPro"/>
</dbReference>
<sequence>MSTQGKVSLAVVVGGAFLAGILFATAGANLFGVGDAVGTSSQAANLDGSTQIEQPPPNTPNGFETAFSEVAQSVNPAVVQIRAAKVVDRRMRNPFEGTPFERFFGQRGPSEPEVRQGLGSGVVVRSDGHIITNNHVIQDAERLSVQTLDGEQYEAEVVGTDPYKDLAVLKVDASDMTAISFGNSEQVSVGQWVMAFGSPLDPQLNNSVTAGIISALGRLQASPQRGRSSSQGGGVQNFIQTDAAINPGNSGGPLVNLQGELVGINTAIVSRSGGNQGIGFAIPSSTVERIATQIIEEGDVRRAYLGIRYGGAPETLVDNENLPKGSAVVSQVEEGAPADEAGLEAGDIITGINGTPLEDYLQLGNQIASMRPGEEAELQINRDGEARTLTVTLGARGESMTASSEDRSESNGPSTAEALQEELGLQLQDVTPEMARRLGLDEAQGVVITGVDQSNRMIRESGLQPRQIIFKMAGEQISDMDTFMEVYRSVEPGDAFRMAVRNPDGFVFVTSLRRPADTE</sequence>
<dbReference type="SUPFAM" id="SSF50494">
    <property type="entry name" value="Trypsin-like serine proteases"/>
    <property type="match status" value="1"/>
</dbReference>
<evidence type="ECO:0000256" key="3">
    <source>
        <dbReference type="ARBA" id="ARBA00022737"/>
    </source>
</evidence>
<dbReference type="PROSITE" id="PS50106">
    <property type="entry name" value="PDZ"/>
    <property type="match status" value="1"/>
</dbReference>
<keyword evidence="1 10" id="KW-0645">Protease</keyword>
<dbReference type="SMART" id="SM00228">
    <property type="entry name" value="PDZ"/>
    <property type="match status" value="1"/>
</dbReference>
<feature type="binding site" evidence="7">
    <location>
        <position position="165"/>
    </location>
    <ligand>
        <name>substrate</name>
    </ligand>
</feature>
<evidence type="ECO:0000256" key="1">
    <source>
        <dbReference type="ARBA" id="ARBA00022670"/>
    </source>
</evidence>
<evidence type="ECO:0000259" key="9">
    <source>
        <dbReference type="PROSITE" id="PS50106"/>
    </source>
</evidence>
<dbReference type="InterPro" id="IPR009003">
    <property type="entry name" value="Peptidase_S1_PA"/>
</dbReference>
<dbReference type="Gene3D" id="2.40.10.120">
    <property type="match status" value="1"/>
</dbReference>
<dbReference type="Gene3D" id="2.30.42.10">
    <property type="match status" value="2"/>
</dbReference>
<evidence type="ECO:0000256" key="2">
    <source>
        <dbReference type="ARBA" id="ARBA00022729"/>
    </source>
</evidence>
<dbReference type="PANTHER" id="PTHR43343:SF3">
    <property type="entry name" value="PROTEASE DO-LIKE 8, CHLOROPLASTIC"/>
    <property type="match status" value="1"/>
</dbReference>
<evidence type="ECO:0000313" key="11">
    <source>
        <dbReference type="Proteomes" id="UP001155027"/>
    </source>
</evidence>
<evidence type="ECO:0000256" key="7">
    <source>
        <dbReference type="PIRSR" id="PIRSR611782-2"/>
    </source>
</evidence>
<dbReference type="InterPro" id="IPR036034">
    <property type="entry name" value="PDZ_sf"/>
</dbReference>
<gene>
    <name evidence="10" type="ORF">GGP71_000834</name>
</gene>
<evidence type="ECO:0000256" key="4">
    <source>
        <dbReference type="ARBA" id="ARBA00022801"/>
    </source>
</evidence>
<name>A0A9X2PUC3_9BACT</name>
<keyword evidence="5" id="KW-0720">Serine protease</keyword>
<dbReference type="EC" id="3.4.21.107" evidence="10"/>
<keyword evidence="3" id="KW-0677">Repeat</keyword>
<accession>A0A9X2PUC3</accession>
<dbReference type="SUPFAM" id="SSF50156">
    <property type="entry name" value="PDZ domain-like"/>
    <property type="match status" value="2"/>
</dbReference>
<feature type="active site" description="Charge relay system" evidence="6">
    <location>
        <position position="135"/>
    </location>
</feature>
<dbReference type="InterPro" id="IPR001940">
    <property type="entry name" value="Peptidase_S1C"/>
</dbReference>
<dbReference type="InterPro" id="IPR051201">
    <property type="entry name" value="Chloro_Bact_Ser_Proteases"/>
</dbReference>
<dbReference type="InterPro" id="IPR001478">
    <property type="entry name" value="PDZ"/>
</dbReference>
<feature type="binding site" evidence="7">
    <location>
        <begin position="248"/>
        <end position="250"/>
    </location>
    <ligand>
        <name>substrate</name>
    </ligand>
</feature>
<evidence type="ECO:0000256" key="8">
    <source>
        <dbReference type="SAM" id="MobiDB-lite"/>
    </source>
</evidence>